<gene>
    <name evidence="2" type="ORF">LMG29542_03701</name>
</gene>
<evidence type="ECO:0000313" key="2">
    <source>
        <dbReference type="EMBL" id="CAB3759902.1"/>
    </source>
</evidence>
<feature type="domain" description="ChrR-like cupin" evidence="1">
    <location>
        <begin position="41"/>
        <end position="136"/>
    </location>
</feature>
<dbReference type="InterPro" id="IPR025979">
    <property type="entry name" value="ChrR-like_cupin_dom"/>
</dbReference>
<dbReference type="AlphaFoldDB" id="A0A6J5E492"/>
<dbReference type="RefSeq" id="WP_175227883.1">
    <property type="nucleotide sequence ID" value="NZ_CADIKH010000016.1"/>
</dbReference>
<accession>A0A6J5E492</accession>
<organism evidence="2 3">
    <name type="scientific">Paraburkholderia humisilvae</name>
    <dbReference type="NCBI Taxonomy" id="627669"/>
    <lineage>
        <taxon>Bacteria</taxon>
        <taxon>Pseudomonadati</taxon>
        <taxon>Pseudomonadota</taxon>
        <taxon>Betaproteobacteria</taxon>
        <taxon>Burkholderiales</taxon>
        <taxon>Burkholderiaceae</taxon>
        <taxon>Paraburkholderia</taxon>
    </lineage>
</organism>
<protein>
    <recommendedName>
        <fullName evidence="1">ChrR-like cupin domain-containing protein</fullName>
    </recommendedName>
</protein>
<keyword evidence="3" id="KW-1185">Reference proteome</keyword>
<dbReference type="InterPro" id="IPR011051">
    <property type="entry name" value="RmlC_Cupin_sf"/>
</dbReference>
<reference evidence="2 3" key="1">
    <citation type="submission" date="2020-04" db="EMBL/GenBank/DDBJ databases">
        <authorList>
            <person name="De Canck E."/>
        </authorList>
    </citation>
    <scope>NUCLEOTIDE SEQUENCE [LARGE SCALE GENOMIC DNA]</scope>
    <source>
        <strain evidence="2 3">LMG 29542</strain>
    </source>
</reference>
<evidence type="ECO:0000313" key="3">
    <source>
        <dbReference type="Proteomes" id="UP000494363"/>
    </source>
</evidence>
<dbReference type="InterPro" id="IPR014710">
    <property type="entry name" value="RmlC-like_jellyroll"/>
</dbReference>
<dbReference type="CDD" id="cd20302">
    <property type="entry name" value="cupin_DAD"/>
    <property type="match status" value="1"/>
</dbReference>
<dbReference type="EMBL" id="CADIKH010000016">
    <property type="protein sequence ID" value="CAB3759902.1"/>
    <property type="molecule type" value="Genomic_DNA"/>
</dbReference>
<name>A0A6J5E492_9BURK</name>
<evidence type="ECO:0000259" key="1">
    <source>
        <dbReference type="Pfam" id="PF12973"/>
    </source>
</evidence>
<dbReference type="SUPFAM" id="SSF51182">
    <property type="entry name" value="RmlC-like cupins"/>
    <property type="match status" value="1"/>
</dbReference>
<sequence length="180" mass="20399">MSVQTAKQPDQSAVPYQLAQPPLMSPDLVLKGALDSWLEDDNLWVPSTPTVSFKPLMLNTSQGYFVNLLRVRKSGVVSRHRHAGSVHALVLKGRWYYLEHDWVAEQGSYAFEPPGETHTLFVPEDVEEMITWFHVTGGYTYVDPQGVALGYEDVFTKLDLAQRHYESIGLGADYVRQFVR</sequence>
<dbReference type="Gene3D" id="2.60.120.10">
    <property type="entry name" value="Jelly Rolls"/>
    <property type="match status" value="1"/>
</dbReference>
<dbReference type="Proteomes" id="UP000494363">
    <property type="component" value="Unassembled WGS sequence"/>
</dbReference>
<proteinExistence type="predicted"/>
<dbReference type="Pfam" id="PF12973">
    <property type="entry name" value="Cupin_7"/>
    <property type="match status" value="1"/>
</dbReference>